<feature type="compositionally biased region" description="Polar residues" evidence="1">
    <location>
        <begin position="12"/>
        <end position="25"/>
    </location>
</feature>
<dbReference type="Gene3D" id="3.40.50.150">
    <property type="entry name" value="Vaccinia Virus protein VP39"/>
    <property type="match status" value="1"/>
</dbReference>
<protein>
    <submittedName>
        <fullName evidence="3">SAM binding motif-containing protein</fullName>
    </submittedName>
</protein>
<proteinExistence type="predicted"/>
<feature type="domain" description="Methyltransferase" evidence="2">
    <location>
        <begin position="152"/>
        <end position="251"/>
    </location>
</feature>
<dbReference type="InterPro" id="IPR029063">
    <property type="entry name" value="SAM-dependent_MTases_sf"/>
</dbReference>
<dbReference type="PANTHER" id="PTHR43591">
    <property type="entry name" value="METHYLTRANSFERASE"/>
    <property type="match status" value="1"/>
</dbReference>
<feature type="compositionally biased region" description="Polar residues" evidence="1">
    <location>
        <begin position="50"/>
        <end position="64"/>
    </location>
</feature>
<evidence type="ECO:0000313" key="3">
    <source>
        <dbReference type="EMBL" id="KAF1982057.1"/>
    </source>
</evidence>
<reference evidence="3" key="1">
    <citation type="journal article" date="2020" name="Stud. Mycol.">
        <title>101 Dothideomycetes genomes: a test case for predicting lifestyles and emergence of pathogens.</title>
        <authorList>
            <person name="Haridas S."/>
            <person name="Albert R."/>
            <person name="Binder M."/>
            <person name="Bloem J."/>
            <person name="Labutti K."/>
            <person name="Salamov A."/>
            <person name="Andreopoulos B."/>
            <person name="Baker S."/>
            <person name="Barry K."/>
            <person name="Bills G."/>
            <person name="Bluhm B."/>
            <person name="Cannon C."/>
            <person name="Castanera R."/>
            <person name="Culley D."/>
            <person name="Daum C."/>
            <person name="Ezra D."/>
            <person name="Gonzalez J."/>
            <person name="Henrissat B."/>
            <person name="Kuo A."/>
            <person name="Liang C."/>
            <person name="Lipzen A."/>
            <person name="Lutzoni F."/>
            <person name="Magnuson J."/>
            <person name="Mondo S."/>
            <person name="Nolan M."/>
            <person name="Ohm R."/>
            <person name="Pangilinan J."/>
            <person name="Park H.-J."/>
            <person name="Ramirez L."/>
            <person name="Alfaro M."/>
            <person name="Sun H."/>
            <person name="Tritt A."/>
            <person name="Yoshinaga Y."/>
            <person name="Zwiers L.-H."/>
            <person name="Turgeon B."/>
            <person name="Goodwin S."/>
            <person name="Spatafora J."/>
            <person name="Crous P."/>
            <person name="Grigoriev I."/>
        </authorList>
    </citation>
    <scope>NUCLEOTIDE SEQUENCE</scope>
    <source>
        <strain evidence="3">CBS 113979</strain>
    </source>
</reference>
<accession>A0A6G1GMS3</accession>
<feature type="region of interest" description="Disordered" evidence="1">
    <location>
        <begin position="1"/>
        <end position="99"/>
    </location>
</feature>
<dbReference type="OrthoDB" id="2013972at2759"/>
<dbReference type="PANTHER" id="PTHR43591:SF50">
    <property type="entry name" value="METHYLTRANSFERASE DOMAIN-CONTAINING PROTEIN-RELATED"/>
    <property type="match status" value="1"/>
</dbReference>
<gene>
    <name evidence="3" type="ORF">K402DRAFT_407964</name>
</gene>
<keyword evidence="4" id="KW-1185">Reference proteome</keyword>
<evidence type="ECO:0000313" key="4">
    <source>
        <dbReference type="Proteomes" id="UP000800041"/>
    </source>
</evidence>
<name>A0A6G1GMS3_9PEZI</name>
<dbReference type="InterPro" id="IPR041698">
    <property type="entry name" value="Methyltransf_25"/>
</dbReference>
<evidence type="ECO:0000256" key="1">
    <source>
        <dbReference type="SAM" id="MobiDB-lite"/>
    </source>
</evidence>
<dbReference type="Pfam" id="PF13649">
    <property type="entry name" value="Methyltransf_25"/>
    <property type="match status" value="1"/>
</dbReference>
<feature type="compositionally biased region" description="Low complexity" evidence="1">
    <location>
        <begin position="78"/>
        <end position="87"/>
    </location>
</feature>
<dbReference type="Proteomes" id="UP000800041">
    <property type="component" value="Unassembled WGS sequence"/>
</dbReference>
<dbReference type="AlphaFoldDB" id="A0A6G1GMS3"/>
<dbReference type="SUPFAM" id="SSF53335">
    <property type="entry name" value="S-adenosyl-L-methionine-dependent methyltransferases"/>
    <property type="match status" value="1"/>
</dbReference>
<dbReference type="EMBL" id="ML977189">
    <property type="protein sequence ID" value="KAF1982057.1"/>
    <property type="molecule type" value="Genomic_DNA"/>
</dbReference>
<sequence length="430" mass="48419">MEPAELYHHGLSKTTSTPSTFNAGPNPQPQHPHGKEQWTSARPHRLRRSLSVTSGSRWTKQKNAPSGMEMIRDTTLPSSSSSGQSMSNEPPPSQSGPFALQHGRRYLRDVPYPLPADVPEMQRQNLYTLLASNTFGKPLCSPSILKTPPQKVLDIACGSGYWSALCHDYFVSLGFPRVSFTGVDIVPLAPDLRKQGVDWNFIQYDIRKVPLPFQDGDFDLVLLKDLSLVMPLGAPSQRLLDEAIRVLRPGGTLEVWECDHNIRSLLPHPSPPPTKHPDNDERALETATFQISPATPFGVVDNKFLKSSNIWVQEALDRRKLSPTPCTRMMSVLLQESDTLKDVDTRRIAIPLGENEEEDLNEEQAALRYTALLVYVQFIENLEPLLKEVSGKNVEEWRRWWDWMMADLMEDDGASNGECLEIGAWWAKKT</sequence>
<dbReference type="CDD" id="cd02440">
    <property type="entry name" value="AdoMet_MTases"/>
    <property type="match status" value="1"/>
</dbReference>
<organism evidence="3 4">
    <name type="scientific">Aulographum hederae CBS 113979</name>
    <dbReference type="NCBI Taxonomy" id="1176131"/>
    <lineage>
        <taxon>Eukaryota</taxon>
        <taxon>Fungi</taxon>
        <taxon>Dikarya</taxon>
        <taxon>Ascomycota</taxon>
        <taxon>Pezizomycotina</taxon>
        <taxon>Dothideomycetes</taxon>
        <taxon>Pleosporomycetidae</taxon>
        <taxon>Aulographales</taxon>
        <taxon>Aulographaceae</taxon>
    </lineage>
</organism>
<evidence type="ECO:0000259" key="2">
    <source>
        <dbReference type="Pfam" id="PF13649"/>
    </source>
</evidence>